<feature type="compositionally biased region" description="Gly residues" evidence="1">
    <location>
        <begin position="100"/>
        <end position="117"/>
    </location>
</feature>
<dbReference type="EMBL" id="ASRX01000002">
    <property type="protein sequence ID" value="EYF08665.1"/>
    <property type="molecule type" value="Genomic_DNA"/>
</dbReference>
<feature type="region of interest" description="Disordered" evidence="1">
    <location>
        <begin position="40"/>
        <end position="120"/>
    </location>
</feature>
<reference evidence="2 3" key="1">
    <citation type="submission" date="2013-05" db="EMBL/GenBank/DDBJ databases">
        <title>Genome assembly of Chondromyces apiculatus DSM 436.</title>
        <authorList>
            <person name="Sharma G."/>
            <person name="Khatri I."/>
            <person name="Kaur C."/>
            <person name="Mayilraj S."/>
            <person name="Subramanian S."/>
        </authorList>
    </citation>
    <scope>NUCLEOTIDE SEQUENCE [LARGE SCALE GENOMIC DNA]</scope>
    <source>
        <strain evidence="2 3">DSM 436</strain>
    </source>
</reference>
<comment type="caution">
    <text evidence="2">The sequence shown here is derived from an EMBL/GenBank/DDBJ whole genome shotgun (WGS) entry which is preliminary data.</text>
</comment>
<protein>
    <submittedName>
        <fullName evidence="2">Uncharacterized protein</fullName>
    </submittedName>
</protein>
<feature type="compositionally biased region" description="Basic and acidic residues" evidence="1">
    <location>
        <begin position="75"/>
        <end position="84"/>
    </location>
</feature>
<gene>
    <name evidence="2" type="ORF">CAP_2526</name>
</gene>
<evidence type="ECO:0000256" key="1">
    <source>
        <dbReference type="SAM" id="MobiDB-lite"/>
    </source>
</evidence>
<organism evidence="2 3">
    <name type="scientific">Chondromyces apiculatus DSM 436</name>
    <dbReference type="NCBI Taxonomy" id="1192034"/>
    <lineage>
        <taxon>Bacteria</taxon>
        <taxon>Pseudomonadati</taxon>
        <taxon>Myxococcota</taxon>
        <taxon>Polyangia</taxon>
        <taxon>Polyangiales</taxon>
        <taxon>Polyangiaceae</taxon>
        <taxon>Chondromyces</taxon>
    </lineage>
</organism>
<dbReference type="Proteomes" id="UP000019678">
    <property type="component" value="Unassembled WGS sequence"/>
</dbReference>
<proteinExistence type="predicted"/>
<accession>A0A017TII9</accession>
<keyword evidence="3" id="KW-1185">Reference proteome</keyword>
<evidence type="ECO:0000313" key="3">
    <source>
        <dbReference type="Proteomes" id="UP000019678"/>
    </source>
</evidence>
<name>A0A017TII9_9BACT</name>
<dbReference type="AlphaFoldDB" id="A0A017TII9"/>
<evidence type="ECO:0000313" key="2">
    <source>
        <dbReference type="EMBL" id="EYF08665.1"/>
    </source>
</evidence>
<sequence length="317" mass="32849">MRSMRGVRDDGPGRRGQVLNMVRRCRWVLSLMVNTGLVGATSCGSAPGTPEGAATASRGSGAEGAQEAGQGSSGEEPRTVEEATKAGMSLTGDGLPLGEEAGGVEGGEAGRGGGGRGWSTAPGDVDATCRVLATEMCIDYVFEGDGALELATAHCEKKKGRMTFAPGMPAVMRGCYNRDRAGGCAYHLGGEDQVTALELDYTSMTVAEPGRCTIPKRSAPGQKAPAPRAFAACERPNEHFCTESDSDDPALLTRCPQGGGTPRQAPCSREKALGVCSARRGGEQVAIVYYAGNRLLAADKERVVAQCKAGRGATWTE</sequence>
<feature type="compositionally biased region" description="Low complexity" evidence="1">
    <location>
        <begin position="56"/>
        <end position="74"/>
    </location>
</feature>
<dbReference type="STRING" id="1192034.CAP_2526"/>